<dbReference type="PANTHER" id="PTHR31751">
    <property type="entry name" value="SI:CH211-108C17.2-RELATED-RELATED"/>
    <property type="match status" value="1"/>
</dbReference>
<reference evidence="2 3" key="1">
    <citation type="submission" date="2014-03" db="EMBL/GenBank/DDBJ databases">
        <title>Draft genome of the hookworm Oesophagostomum dentatum.</title>
        <authorList>
            <person name="Mitreva M."/>
        </authorList>
    </citation>
    <scope>NUCLEOTIDE SEQUENCE [LARGE SCALE GENOMIC DNA]</scope>
    <source>
        <strain evidence="2 3">OD-Hann</strain>
    </source>
</reference>
<evidence type="ECO:0000256" key="1">
    <source>
        <dbReference type="SAM" id="SignalP"/>
    </source>
</evidence>
<accession>A0A0B1SPE8</accession>
<organism evidence="2 3">
    <name type="scientific">Oesophagostomum dentatum</name>
    <name type="common">Nodular worm</name>
    <dbReference type="NCBI Taxonomy" id="61180"/>
    <lineage>
        <taxon>Eukaryota</taxon>
        <taxon>Metazoa</taxon>
        <taxon>Ecdysozoa</taxon>
        <taxon>Nematoda</taxon>
        <taxon>Chromadorea</taxon>
        <taxon>Rhabditida</taxon>
        <taxon>Rhabditina</taxon>
        <taxon>Rhabditomorpha</taxon>
        <taxon>Strongyloidea</taxon>
        <taxon>Strongylidae</taxon>
        <taxon>Oesophagostomum</taxon>
    </lineage>
</organism>
<evidence type="ECO:0000313" key="2">
    <source>
        <dbReference type="EMBL" id="KHJ85065.1"/>
    </source>
</evidence>
<dbReference type="AlphaFoldDB" id="A0A0B1SPE8"/>
<feature type="signal peptide" evidence="1">
    <location>
        <begin position="1"/>
        <end position="18"/>
    </location>
</feature>
<sequence length="576" mass="64896">MGILLGIHLLYLGSQAEAMKVVFEVSTTKRKRICDDHYIQAARYITGVIAVNGTIVSGYAKTEDIPVHLVEALNNEATKLDANLKTTARDVSIFVSDCFDRYWEGGQWLGGSLAAVHQPDEITQRTDGVEDVMDHETATEQPLEPVLDSREHNTFATTEQSCSRTSVLSTQTTDWIPECYTDDSIKDSDLPAQDTSLLNKYFLVEGEQLMALFRFCPKCGHSLEDRTLVRLTANGTAPVVHYICEHCHGLKPKRWEGQRRASDHPREKIFLGNISAAVAAITTGLRYVDKNGLNLASDGSYDSRGYSALIGKVVLADLSTKLVLRTEVLHRQCERKMELEGTRRALKWAVEQGFRVNSLTTDRSRSIAALLRELKPELGPITHFYDGWHMIKWVGNKLREESKGSGCAPIAVWIESVKIHLWNSIKVGAGKGDMVNHVFNTCLMHVRNVHQWAPTPETGRYTMCGHAPLPGPRPETMIEGSKAFVKFRNVILHHRLQEDLAKASPFGGTSICEAKNALDRIYCRKEIFYPKSTYTFYAKMATMHFNTLRLAEMAGERKPQRELRIQRKYLTRPSKM</sequence>
<feature type="non-terminal residue" evidence="2">
    <location>
        <position position="576"/>
    </location>
</feature>
<evidence type="ECO:0000313" key="3">
    <source>
        <dbReference type="Proteomes" id="UP000053660"/>
    </source>
</evidence>
<protein>
    <submittedName>
        <fullName evidence="2">Uncharacterized protein</fullName>
    </submittedName>
</protein>
<dbReference type="Proteomes" id="UP000053660">
    <property type="component" value="Unassembled WGS sequence"/>
</dbReference>
<dbReference type="OrthoDB" id="5876583at2759"/>
<dbReference type="PANTHER" id="PTHR31751:SF42">
    <property type="entry name" value="PROTEIN CBG10204"/>
    <property type="match status" value="1"/>
</dbReference>
<gene>
    <name evidence="2" type="ORF">OESDEN_15214</name>
</gene>
<feature type="chain" id="PRO_5002061725" evidence="1">
    <location>
        <begin position="19"/>
        <end position="576"/>
    </location>
</feature>
<keyword evidence="3" id="KW-1185">Reference proteome</keyword>
<keyword evidence="1" id="KW-0732">Signal</keyword>
<dbReference type="EMBL" id="KN565513">
    <property type="protein sequence ID" value="KHJ85065.1"/>
    <property type="molecule type" value="Genomic_DNA"/>
</dbReference>
<proteinExistence type="predicted"/>
<name>A0A0B1SPE8_OESDE</name>